<dbReference type="Proteomes" id="UP000005446">
    <property type="component" value="Unassembled WGS sequence"/>
</dbReference>
<evidence type="ECO:0000256" key="1">
    <source>
        <dbReference type="PROSITE-ProRule" id="PRU00042"/>
    </source>
</evidence>
<comment type="caution">
    <text evidence="4">The sequence shown here is derived from an EMBL/GenBank/DDBJ whole genome shotgun (WGS) entry which is preliminary data.</text>
</comment>
<dbReference type="GO" id="GO:0008270">
    <property type="term" value="F:zinc ion binding"/>
    <property type="evidence" value="ECO:0007669"/>
    <property type="project" value="UniProtKB-KW"/>
</dbReference>
<keyword evidence="1" id="KW-0479">Metal-binding</keyword>
<evidence type="ECO:0000259" key="3">
    <source>
        <dbReference type="PROSITE" id="PS50157"/>
    </source>
</evidence>
<keyword evidence="5" id="KW-1185">Reference proteome</keyword>
<accession>H0EQK3</accession>
<feature type="compositionally biased region" description="Acidic residues" evidence="2">
    <location>
        <begin position="87"/>
        <end position="97"/>
    </location>
</feature>
<proteinExistence type="predicted"/>
<evidence type="ECO:0000313" key="5">
    <source>
        <dbReference type="Proteomes" id="UP000005446"/>
    </source>
</evidence>
<dbReference type="AlphaFoldDB" id="H0EQK3"/>
<keyword evidence="1" id="KW-0863">Zinc-finger</keyword>
<evidence type="ECO:0000256" key="2">
    <source>
        <dbReference type="SAM" id="MobiDB-lite"/>
    </source>
</evidence>
<feature type="compositionally biased region" description="Basic and acidic residues" evidence="2">
    <location>
        <begin position="1"/>
        <end position="12"/>
    </location>
</feature>
<feature type="compositionally biased region" description="Acidic residues" evidence="2">
    <location>
        <begin position="13"/>
        <end position="29"/>
    </location>
</feature>
<name>H0EQK3_GLAL7</name>
<dbReference type="PROSITE" id="PS50157">
    <property type="entry name" value="ZINC_FINGER_C2H2_2"/>
    <property type="match status" value="1"/>
</dbReference>
<keyword evidence="1" id="KW-0862">Zinc</keyword>
<feature type="region of interest" description="Disordered" evidence="2">
    <location>
        <begin position="76"/>
        <end position="119"/>
    </location>
</feature>
<dbReference type="InParanoid" id="H0EQK3"/>
<dbReference type="Gene3D" id="3.30.160.60">
    <property type="entry name" value="Classic Zinc Finger"/>
    <property type="match status" value="1"/>
</dbReference>
<feature type="domain" description="C2H2-type" evidence="3">
    <location>
        <begin position="57"/>
        <end position="83"/>
    </location>
</feature>
<feature type="compositionally biased region" description="Basic and acidic residues" evidence="2">
    <location>
        <begin position="37"/>
        <end position="50"/>
    </location>
</feature>
<dbReference type="HOGENOM" id="CLU_2061721_0_0_1"/>
<organism evidence="4 5">
    <name type="scientific">Glarea lozoyensis (strain ATCC 74030 / MF5533)</name>
    <dbReference type="NCBI Taxonomy" id="1104152"/>
    <lineage>
        <taxon>Eukaryota</taxon>
        <taxon>Fungi</taxon>
        <taxon>Dikarya</taxon>
        <taxon>Ascomycota</taxon>
        <taxon>Pezizomycotina</taxon>
        <taxon>Leotiomycetes</taxon>
        <taxon>Helotiales</taxon>
        <taxon>Helotiaceae</taxon>
        <taxon>Glarea</taxon>
    </lineage>
</organism>
<sequence>MTVSGKSDRGESAIEDDQMEDMEEDEDSEFNQARMRRASEGQHLIKDGKKASSGGDLKCDKCGKGYKHSSCLTKHLVHSSQDVKMEESEESVADDDEYDRRSRGRSDEDDDGVFGRMEE</sequence>
<dbReference type="EMBL" id="AGUE01000125">
    <property type="protein sequence ID" value="EHK99125.1"/>
    <property type="molecule type" value="Genomic_DNA"/>
</dbReference>
<protein>
    <recommendedName>
        <fullName evidence="3">C2H2-type domain-containing protein</fullName>
    </recommendedName>
</protein>
<gene>
    <name evidence="4" type="ORF">M7I_4957</name>
</gene>
<reference evidence="4 5" key="1">
    <citation type="journal article" date="2012" name="Eukaryot. Cell">
        <title>Genome sequence of the fungus Glarea lozoyensis: the first genome sequence of a species from the Helotiaceae family.</title>
        <authorList>
            <person name="Youssar L."/>
            <person name="Gruening B.A."/>
            <person name="Erxleben A."/>
            <person name="Guenther S."/>
            <person name="Huettel W."/>
        </authorList>
    </citation>
    <scope>NUCLEOTIDE SEQUENCE [LARGE SCALE GENOMIC DNA]</scope>
    <source>
        <strain evidence="5">ATCC 74030 / MF5533</strain>
    </source>
</reference>
<feature type="region of interest" description="Disordered" evidence="2">
    <location>
        <begin position="1"/>
        <end position="59"/>
    </location>
</feature>
<dbReference type="InterPro" id="IPR013087">
    <property type="entry name" value="Znf_C2H2_type"/>
</dbReference>
<evidence type="ECO:0000313" key="4">
    <source>
        <dbReference type="EMBL" id="EHK99125.1"/>
    </source>
</evidence>